<evidence type="ECO:0000313" key="3">
    <source>
        <dbReference type="Proteomes" id="UP000321405"/>
    </source>
</evidence>
<dbReference type="RefSeq" id="WP_147092849.1">
    <property type="nucleotide sequence ID" value="NZ_BJVC01000002.1"/>
</dbReference>
<name>A0A511BNG0_9PROT</name>
<organism evidence="2 3">
    <name type="scientific">Swaminathania salitolerans</name>
    <dbReference type="NCBI Taxonomy" id="182838"/>
    <lineage>
        <taxon>Bacteria</taxon>
        <taxon>Pseudomonadati</taxon>
        <taxon>Pseudomonadota</taxon>
        <taxon>Alphaproteobacteria</taxon>
        <taxon>Acetobacterales</taxon>
        <taxon>Acetobacteraceae</taxon>
        <taxon>Swaminathania</taxon>
    </lineage>
</organism>
<evidence type="ECO:0000256" key="1">
    <source>
        <dbReference type="SAM" id="SignalP"/>
    </source>
</evidence>
<dbReference type="Proteomes" id="UP000321405">
    <property type="component" value="Unassembled WGS sequence"/>
</dbReference>
<protein>
    <submittedName>
        <fullName evidence="2">Uncharacterized protein</fullName>
    </submittedName>
</protein>
<proteinExistence type="predicted"/>
<dbReference type="AlphaFoldDB" id="A0A511BNG0"/>
<evidence type="ECO:0000313" key="2">
    <source>
        <dbReference type="EMBL" id="GEL01861.1"/>
    </source>
</evidence>
<sequence>MKTTGHSARIGPMGYALFLPVLFLAAALLMAGLSGAASARTQFSPPGGLPLTTQIGTATNSDGTPAVTLGSMQEGLEANGRHIAALQNAILSHDALAAELAPYLTQAEAEARYATQEAVAGAISGAVQAETDRAGSAERRNAEDIAAIRSGYVPTGTLNTVLRSYVTGSGLDVALAPYLTQDEAEAAYLSRSGGRTSGPLNGVDFLDGLVGSSAPGSAVVLTTDNSGAVNGANCMRVPPVGITGLTIVAAGVSSNGTDAVMQKFDGVAVFTAHGTPLMANQGASSNYPSFGSPGAWSVTASVDVPTRCVVITVRAGGSGSWKWRASMRAETLLP</sequence>
<dbReference type="EMBL" id="BJVC01000002">
    <property type="protein sequence ID" value="GEL01861.1"/>
    <property type="molecule type" value="Genomic_DNA"/>
</dbReference>
<keyword evidence="1" id="KW-0732">Signal</keyword>
<accession>A0A511BNG0</accession>
<comment type="caution">
    <text evidence="2">The sequence shown here is derived from an EMBL/GenBank/DDBJ whole genome shotgun (WGS) entry which is preliminary data.</text>
</comment>
<dbReference type="OrthoDB" id="7285155at2"/>
<reference evidence="2 3" key="1">
    <citation type="submission" date="2019-07" db="EMBL/GenBank/DDBJ databases">
        <title>Whole genome shotgun sequence of Swaminathania salitolerans NBRC 104436.</title>
        <authorList>
            <person name="Hosoyama A."/>
            <person name="Uohara A."/>
            <person name="Ohji S."/>
            <person name="Ichikawa N."/>
        </authorList>
    </citation>
    <scope>NUCLEOTIDE SEQUENCE [LARGE SCALE GENOMIC DNA]</scope>
    <source>
        <strain evidence="2 3">NBRC 104436</strain>
    </source>
</reference>
<feature type="signal peptide" evidence="1">
    <location>
        <begin position="1"/>
        <end position="39"/>
    </location>
</feature>
<gene>
    <name evidence="2" type="ORF">SSA02_10240</name>
</gene>
<keyword evidence="3" id="KW-1185">Reference proteome</keyword>
<feature type="chain" id="PRO_5021887687" evidence="1">
    <location>
        <begin position="40"/>
        <end position="334"/>
    </location>
</feature>